<protein>
    <submittedName>
        <fullName evidence="1">Uncharacterized protein</fullName>
    </submittedName>
</protein>
<proteinExistence type="predicted"/>
<evidence type="ECO:0000313" key="2">
    <source>
        <dbReference type="Proteomes" id="UP000469558"/>
    </source>
</evidence>
<dbReference type="Proteomes" id="UP000469558">
    <property type="component" value="Unassembled WGS sequence"/>
</dbReference>
<gene>
    <name evidence="1" type="ORF">LSUE1_G007071</name>
</gene>
<dbReference type="EMBL" id="QGMK01000534">
    <property type="protein sequence ID" value="TVY81164.1"/>
    <property type="molecule type" value="Genomic_DNA"/>
</dbReference>
<name>A0A8T9CBM0_9HELO</name>
<evidence type="ECO:0000313" key="1">
    <source>
        <dbReference type="EMBL" id="TVY81164.1"/>
    </source>
</evidence>
<reference evidence="1 2" key="1">
    <citation type="submission" date="2018-05" db="EMBL/GenBank/DDBJ databases">
        <title>Genome sequencing and assembly of the regulated plant pathogen Lachnellula willkommii and related sister species for the development of diagnostic species identification markers.</title>
        <authorList>
            <person name="Giroux E."/>
            <person name="Bilodeau G."/>
        </authorList>
    </citation>
    <scope>NUCLEOTIDE SEQUENCE [LARGE SCALE GENOMIC DNA]</scope>
    <source>
        <strain evidence="1 2">CBS 268.59</strain>
    </source>
</reference>
<comment type="caution">
    <text evidence="1">The sequence shown here is derived from an EMBL/GenBank/DDBJ whole genome shotgun (WGS) entry which is preliminary data.</text>
</comment>
<keyword evidence="2" id="KW-1185">Reference proteome</keyword>
<dbReference type="OrthoDB" id="3540486at2759"/>
<organism evidence="1 2">
    <name type="scientific">Lachnellula suecica</name>
    <dbReference type="NCBI Taxonomy" id="602035"/>
    <lineage>
        <taxon>Eukaryota</taxon>
        <taxon>Fungi</taxon>
        <taxon>Dikarya</taxon>
        <taxon>Ascomycota</taxon>
        <taxon>Pezizomycotina</taxon>
        <taxon>Leotiomycetes</taxon>
        <taxon>Helotiales</taxon>
        <taxon>Lachnaceae</taxon>
        <taxon>Lachnellula</taxon>
    </lineage>
</organism>
<accession>A0A8T9CBM0</accession>
<dbReference type="AlphaFoldDB" id="A0A8T9CBM0"/>
<sequence>MPEYMARKSQKDRNQTQRPFRRPRVIQAFYEPEAGEWQACKDGRGGLPLTLRVSREARAEALKGYTKIFDTYFDLQEDIIFISDPIFCLRKQRNMFLELEWAKLFRNVAVTGDIYHGLADAHRVYPTICSSLAGVLRRFDRLEHFSLALLEDGLDIGHTFNEADELLAFVDEDDDFDDSEEENIEEVQYDDDDVEGAQAITDDDGAAEEIRAEDQEANDRATQQYLDTLDDETLEAMSKRGYFRHTGDIHFDSAYYSDDLWDSWALYRKSLVHEFRREKNKHNDWVRPRFGIVEVKYGLNLVGEFFQILHHNGDYEDQCLEYEAFVEAVGYDSDEKSVEESSDSGA</sequence>